<evidence type="ECO:0000256" key="3">
    <source>
        <dbReference type="ARBA" id="ARBA00022729"/>
    </source>
</evidence>
<feature type="compositionally biased region" description="Basic and acidic residues" evidence="7">
    <location>
        <begin position="100"/>
        <end position="111"/>
    </location>
</feature>
<evidence type="ECO:0000313" key="10">
    <source>
        <dbReference type="EMBL" id="KKM85436.1"/>
    </source>
</evidence>
<evidence type="ECO:0000256" key="7">
    <source>
        <dbReference type="SAM" id="MobiDB-lite"/>
    </source>
</evidence>
<feature type="transmembrane region" description="Helical" evidence="8">
    <location>
        <begin position="7"/>
        <end position="28"/>
    </location>
</feature>
<keyword evidence="6" id="KW-0720">Serine protease</keyword>
<keyword evidence="4" id="KW-0677">Repeat</keyword>
<sequence>MAVVKKILPFTALMVILAVVVAVAPVVVERIAYAAEKGSNAAAREELAKLAQADGLSRLFRAVAKAVGPAVVEVRVKKRVETSVPPSLEDFLRGFGSGRTPERPGRPGRPERPRRRFRMQHGLGSGVIVDAAKGYILTNHHVVVGAHEVEIVLADGRKFDTEWIRTDWQTDLAVVRIKAKRLVDAPLGDSDKMAVGDWVLAIGSPEGLDQTVTAGIISAKGRKTGGRPYENFLQTDAAINHGNSGGPLVNMRGEVIGITSAIVSRTGVNEGLGLAIPANMVKHVMAQLIDKGKVVRGFLGVTIQNVTQELAKSFGLPHTKGALVTKVLEGSPADKAGVKDDDFIIAVNGKKTADVDELRNRIAQVKRGDAAKLTVWRGGKEKTLTVKIGNQPADMFGRVGQRPRPEVPKRYGLEVRTLTEELAKKYGYDKDVKGVVVTDVEADSDAADKGLRPGAVINQVDGKEVASVGEFASAMGAAKKGKSLRVRVLTPHGGRRYVMLAPK</sequence>
<name>A0A0F9LE01_9ZZZZ</name>
<organism evidence="10">
    <name type="scientific">marine sediment metagenome</name>
    <dbReference type="NCBI Taxonomy" id="412755"/>
    <lineage>
        <taxon>unclassified sequences</taxon>
        <taxon>metagenomes</taxon>
        <taxon>ecological metagenomes</taxon>
    </lineage>
</organism>
<dbReference type="PROSITE" id="PS50106">
    <property type="entry name" value="PDZ"/>
    <property type="match status" value="1"/>
</dbReference>
<keyword evidence="2" id="KW-0645">Protease</keyword>
<feature type="region of interest" description="Disordered" evidence="7">
    <location>
        <begin position="92"/>
        <end position="114"/>
    </location>
</feature>
<evidence type="ECO:0000256" key="5">
    <source>
        <dbReference type="ARBA" id="ARBA00022801"/>
    </source>
</evidence>
<dbReference type="GO" id="GO:0004252">
    <property type="term" value="F:serine-type endopeptidase activity"/>
    <property type="evidence" value="ECO:0007669"/>
    <property type="project" value="InterPro"/>
</dbReference>
<dbReference type="NCBIfam" id="TIGR02037">
    <property type="entry name" value="degP_htrA_DO"/>
    <property type="match status" value="1"/>
</dbReference>
<dbReference type="SUPFAM" id="SSF50494">
    <property type="entry name" value="Trypsin-like serine proteases"/>
    <property type="match status" value="1"/>
</dbReference>
<evidence type="ECO:0000256" key="2">
    <source>
        <dbReference type="ARBA" id="ARBA00022670"/>
    </source>
</evidence>
<keyword evidence="8" id="KW-1133">Transmembrane helix</keyword>
<dbReference type="Gene3D" id="2.30.42.10">
    <property type="match status" value="2"/>
</dbReference>
<dbReference type="InterPro" id="IPR009003">
    <property type="entry name" value="Peptidase_S1_PA"/>
</dbReference>
<dbReference type="Gene3D" id="2.40.10.120">
    <property type="match status" value="1"/>
</dbReference>
<dbReference type="InterPro" id="IPR011782">
    <property type="entry name" value="Pept_S1C_Do"/>
</dbReference>
<dbReference type="FunFam" id="2.40.10.10:FF:000001">
    <property type="entry name" value="Periplasmic serine protease DegS"/>
    <property type="match status" value="1"/>
</dbReference>
<proteinExistence type="inferred from homology"/>
<dbReference type="EMBL" id="LAZR01007411">
    <property type="protein sequence ID" value="KKM85436.1"/>
    <property type="molecule type" value="Genomic_DNA"/>
</dbReference>
<keyword evidence="8" id="KW-0812">Transmembrane</keyword>
<dbReference type="Pfam" id="PF13180">
    <property type="entry name" value="PDZ_2"/>
    <property type="match status" value="2"/>
</dbReference>
<dbReference type="PANTHER" id="PTHR22939:SF129">
    <property type="entry name" value="SERINE PROTEASE HTRA2, MITOCHONDRIAL"/>
    <property type="match status" value="1"/>
</dbReference>
<accession>A0A0F9LE01</accession>
<reference evidence="10" key="1">
    <citation type="journal article" date="2015" name="Nature">
        <title>Complex archaea that bridge the gap between prokaryotes and eukaryotes.</title>
        <authorList>
            <person name="Spang A."/>
            <person name="Saw J.H."/>
            <person name="Jorgensen S.L."/>
            <person name="Zaremba-Niedzwiedzka K."/>
            <person name="Martijn J."/>
            <person name="Lind A.E."/>
            <person name="van Eijk R."/>
            <person name="Schleper C."/>
            <person name="Guy L."/>
            <person name="Ettema T.J."/>
        </authorList>
    </citation>
    <scope>NUCLEOTIDE SEQUENCE</scope>
</reference>
<dbReference type="PANTHER" id="PTHR22939">
    <property type="entry name" value="SERINE PROTEASE FAMILY S1C HTRA-RELATED"/>
    <property type="match status" value="1"/>
</dbReference>
<keyword evidence="5" id="KW-0378">Hydrolase</keyword>
<evidence type="ECO:0000256" key="6">
    <source>
        <dbReference type="ARBA" id="ARBA00022825"/>
    </source>
</evidence>
<evidence type="ECO:0000256" key="4">
    <source>
        <dbReference type="ARBA" id="ARBA00022737"/>
    </source>
</evidence>
<dbReference type="InterPro" id="IPR001940">
    <property type="entry name" value="Peptidase_S1C"/>
</dbReference>
<protein>
    <recommendedName>
        <fullName evidence="9">PDZ domain-containing protein</fullName>
    </recommendedName>
</protein>
<comment type="similarity">
    <text evidence="1">Belongs to the peptidase S1C family.</text>
</comment>
<feature type="domain" description="PDZ" evidence="9">
    <location>
        <begin position="288"/>
        <end position="360"/>
    </location>
</feature>
<dbReference type="InterPro" id="IPR036034">
    <property type="entry name" value="PDZ_sf"/>
</dbReference>
<evidence type="ECO:0000259" key="9">
    <source>
        <dbReference type="PROSITE" id="PS50106"/>
    </source>
</evidence>
<dbReference type="PRINTS" id="PR00834">
    <property type="entry name" value="PROTEASES2C"/>
</dbReference>
<keyword evidence="8" id="KW-0472">Membrane</keyword>
<dbReference type="AlphaFoldDB" id="A0A0F9LE01"/>
<dbReference type="Pfam" id="PF13365">
    <property type="entry name" value="Trypsin_2"/>
    <property type="match status" value="1"/>
</dbReference>
<comment type="caution">
    <text evidence="10">The sequence shown here is derived from an EMBL/GenBank/DDBJ whole genome shotgun (WGS) entry which is preliminary data.</text>
</comment>
<evidence type="ECO:0000256" key="8">
    <source>
        <dbReference type="SAM" id="Phobius"/>
    </source>
</evidence>
<gene>
    <name evidence="10" type="ORF">LCGC14_1289050</name>
</gene>
<dbReference type="CDD" id="cd10839">
    <property type="entry name" value="cpPDZ1_DegP-like"/>
    <property type="match status" value="1"/>
</dbReference>
<evidence type="ECO:0000256" key="1">
    <source>
        <dbReference type="ARBA" id="ARBA00010541"/>
    </source>
</evidence>
<dbReference type="SUPFAM" id="SSF50156">
    <property type="entry name" value="PDZ domain-like"/>
    <property type="match status" value="2"/>
</dbReference>
<dbReference type="GO" id="GO:0006508">
    <property type="term" value="P:proteolysis"/>
    <property type="evidence" value="ECO:0007669"/>
    <property type="project" value="UniProtKB-KW"/>
</dbReference>
<dbReference type="InterPro" id="IPR001478">
    <property type="entry name" value="PDZ"/>
</dbReference>
<keyword evidence="3" id="KW-0732">Signal</keyword>
<dbReference type="SMART" id="SM00228">
    <property type="entry name" value="PDZ"/>
    <property type="match status" value="2"/>
</dbReference>